<dbReference type="InterPro" id="IPR036526">
    <property type="entry name" value="C-N_Hydrolase_sf"/>
</dbReference>
<dbReference type="GO" id="GO:0006528">
    <property type="term" value="P:asparagine metabolic process"/>
    <property type="evidence" value="ECO:0007669"/>
    <property type="project" value="TreeGrafter"/>
</dbReference>
<proteinExistence type="predicted"/>
<dbReference type="GO" id="GO:0005739">
    <property type="term" value="C:mitochondrion"/>
    <property type="evidence" value="ECO:0007669"/>
    <property type="project" value="TreeGrafter"/>
</dbReference>
<dbReference type="Proteomes" id="UP001295684">
    <property type="component" value="Unassembled WGS sequence"/>
</dbReference>
<gene>
    <name evidence="3" type="ORF">ECRASSUSDP1_LOCUS18765</name>
</gene>
<dbReference type="GO" id="GO:0050152">
    <property type="term" value="F:omega-amidase activity"/>
    <property type="evidence" value="ECO:0007669"/>
    <property type="project" value="TreeGrafter"/>
</dbReference>
<dbReference type="PANTHER" id="PTHR23088:SF30">
    <property type="entry name" value="OMEGA-AMIDASE NIT2"/>
    <property type="match status" value="1"/>
</dbReference>
<dbReference type="InterPro" id="IPR045254">
    <property type="entry name" value="Nit1/2_C-N_Hydrolase"/>
</dbReference>
<dbReference type="SUPFAM" id="SSF56317">
    <property type="entry name" value="Carbon-nitrogen hydrolase"/>
    <property type="match status" value="1"/>
</dbReference>
<evidence type="ECO:0000313" key="4">
    <source>
        <dbReference type="Proteomes" id="UP001295684"/>
    </source>
</evidence>
<name>A0AAD1XQT5_EUPCR</name>
<dbReference type="AlphaFoldDB" id="A0AAD1XQT5"/>
<dbReference type="Pfam" id="PF00795">
    <property type="entry name" value="CN_hydrolase"/>
    <property type="match status" value="1"/>
</dbReference>
<protein>
    <recommendedName>
        <fullName evidence="2">CN hydrolase domain-containing protein</fullName>
    </recommendedName>
</protein>
<dbReference type="Gene3D" id="3.60.110.10">
    <property type="entry name" value="Carbon-nitrogen hydrolase"/>
    <property type="match status" value="1"/>
</dbReference>
<dbReference type="CDD" id="cd07572">
    <property type="entry name" value="nit"/>
    <property type="match status" value="1"/>
</dbReference>
<dbReference type="GO" id="GO:0006107">
    <property type="term" value="P:oxaloacetate metabolic process"/>
    <property type="evidence" value="ECO:0007669"/>
    <property type="project" value="TreeGrafter"/>
</dbReference>
<dbReference type="GO" id="GO:0006541">
    <property type="term" value="P:glutamine metabolic process"/>
    <property type="evidence" value="ECO:0007669"/>
    <property type="project" value="TreeGrafter"/>
</dbReference>
<organism evidence="3 4">
    <name type="scientific">Euplotes crassus</name>
    <dbReference type="NCBI Taxonomy" id="5936"/>
    <lineage>
        <taxon>Eukaryota</taxon>
        <taxon>Sar</taxon>
        <taxon>Alveolata</taxon>
        <taxon>Ciliophora</taxon>
        <taxon>Intramacronucleata</taxon>
        <taxon>Spirotrichea</taxon>
        <taxon>Hypotrichia</taxon>
        <taxon>Euplotida</taxon>
        <taxon>Euplotidae</taxon>
        <taxon>Moneuplotes</taxon>
    </lineage>
</organism>
<evidence type="ECO:0000256" key="1">
    <source>
        <dbReference type="ARBA" id="ARBA00022801"/>
    </source>
</evidence>
<evidence type="ECO:0000259" key="2">
    <source>
        <dbReference type="PROSITE" id="PS50263"/>
    </source>
</evidence>
<feature type="domain" description="CN hydrolase" evidence="2">
    <location>
        <begin position="6"/>
        <end position="262"/>
    </location>
</feature>
<accession>A0AAD1XQT5</accession>
<keyword evidence="4" id="KW-1185">Reference proteome</keyword>
<dbReference type="PROSITE" id="PS50263">
    <property type="entry name" value="CN_HYDROLASE"/>
    <property type="match status" value="1"/>
</dbReference>
<reference evidence="3" key="1">
    <citation type="submission" date="2023-07" db="EMBL/GenBank/DDBJ databases">
        <authorList>
            <consortium name="AG Swart"/>
            <person name="Singh M."/>
            <person name="Singh A."/>
            <person name="Seah K."/>
            <person name="Emmerich C."/>
        </authorList>
    </citation>
    <scope>NUCLEOTIDE SEQUENCE</scope>
    <source>
        <strain evidence="3">DP1</strain>
    </source>
</reference>
<dbReference type="PANTHER" id="PTHR23088">
    <property type="entry name" value="NITRILASE-RELATED"/>
    <property type="match status" value="1"/>
</dbReference>
<evidence type="ECO:0000313" key="3">
    <source>
        <dbReference type="EMBL" id="CAI2377381.1"/>
    </source>
</evidence>
<comment type="caution">
    <text evidence="3">The sequence shown here is derived from an EMBL/GenBank/DDBJ whole genome shotgun (WGS) entry which is preliminary data.</text>
</comment>
<dbReference type="EMBL" id="CAMPGE010019019">
    <property type="protein sequence ID" value="CAI2377381.1"/>
    <property type="molecule type" value="Genomic_DNA"/>
</dbReference>
<keyword evidence="1" id="KW-0378">Hydrolase</keyword>
<dbReference type="InterPro" id="IPR003010">
    <property type="entry name" value="C-N_Hydrolase"/>
</dbReference>
<sequence length="289" mass="32895">MQSRGFKMALVQMKMQREKAKNVLKAHKMISEAAEAGADVIVLPEAFTCNYSKFPILENAEPIDDYETNEEATAARMLSEAAKEHSVYIIGGSIAERRDDGKIYNSSPCFDKEGNLALKYTKCHLFDVEIPEKDIKIKESDFYEFGDNFGIFETEYCKFGIGICYDARFPDFSQVLCREMGAEFLVMPAVFTAPTGEMHWDILRKTRALDNQAFFAFCSAARPIEDPTLHQCYGHSSIVDPWGKVICDSGHEETIVYSDIDMTIVEECRSQIPCYSQRRHDLYKLDKVT</sequence>